<protein>
    <submittedName>
        <fullName evidence="3">Thioesterase</fullName>
    </submittedName>
</protein>
<dbReference type="AlphaFoldDB" id="A0A1F4T5S0"/>
<dbReference type="GO" id="GO:0047617">
    <property type="term" value="F:fatty acyl-CoA hydrolase activity"/>
    <property type="evidence" value="ECO:0007669"/>
    <property type="project" value="TreeGrafter"/>
</dbReference>
<dbReference type="Proteomes" id="UP000178602">
    <property type="component" value="Unassembled WGS sequence"/>
</dbReference>
<dbReference type="Pfam" id="PF13279">
    <property type="entry name" value="4HBT_2"/>
    <property type="match status" value="1"/>
</dbReference>
<comment type="similarity">
    <text evidence="1">Belongs to the 4-hydroxybenzoyl-CoA thioesterase family.</text>
</comment>
<sequence length="132" mass="15234">MNEFRLDLTVRDYECDLQGIVNNATYLNYLEHTRHEFLKSLGIDFAGMHQQGIDLVVVRSEVDYKYSLTSGDSFYVTLKMALEGRIRIVFYQDIFRLPDNKPIIKGKITGTALSSQGRPFLPDEIKEILLKI</sequence>
<dbReference type="InterPro" id="IPR029069">
    <property type="entry name" value="HotDog_dom_sf"/>
</dbReference>
<evidence type="ECO:0000313" key="3">
    <source>
        <dbReference type="EMBL" id="OGC28161.1"/>
    </source>
</evidence>
<reference evidence="3 4" key="1">
    <citation type="journal article" date="2016" name="Nat. Commun.">
        <title>Thousands of microbial genomes shed light on interconnected biogeochemical processes in an aquifer system.</title>
        <authorList>
            <person name="Anantharaman K."/>
            <person name="Brown C.T."/>
            <person name="Hug L.A."/>
            <person name="Sharon I."/>
            <person name="Castelle C.J."/>
            <person name="Probst A.J."/>
            <person name="Thomas B.C."/>
            <person name="Singh A."/>
            <person name="Wilkins M.J."/>
            <person name="Karaoz U."/>
            <person name="Brodie E.L."/>
            <person name="Williams K.H."/>
            <person name="Hubbard S.S."/>
            <person name="Banfield J.F."/>
        </authorList>
    </citation>
    <scope>NUCLEOTIDE SEQUENCE [LARGE SCALE GENOMIC DNA]</scope>
</reference>
<dbReference type="PIRSF" id="PIRSF003230">
    <property type="entry name" value="YbgC"/>
    <property type="match status" value="1"/>
</dbReference>
<accession>A0A1F4T5S0</accession>
<gene>
    <name evidence="3" type="ORF">A3K49_04145</name>
</gene>
<dbReference type="PANTHER" id="PTHR31793:SF27">
    <property type="entry name" value="NOVEL THIOESTERASE SUPERFAMILY DOMAIN AND SAPOSIN A-TYPE DOMAIN CONTAINING PROTEIN (0610012H03RIK)"/>
    <property type="match status" value="1"/>
</dbReference>
<dbReference type="InterPro" id="IPR050563">
    <property type="entry name" value="4-hydroxybenzoyl-CoA_TE"/>
</dbReference>
<proteinExistence type="inferred from homology"/>
<evidence type="ECO:0000256" key="2">
    <source>
        <dbReference type="ARBA" id="ARBA00022801"/>
    </source>
</evidence>
<evidence type="ECO:0000256" key="1">
    <source>
        <dbReference type="ARBA" id="ARBA00005953"/>
    </source>
</evidence>
<dbReference type="SUPFAM" id="SSF54637">
    <property type="entry name" value="Thioesterase/thiol ester dehydrase-isomerase"/>
    <property type="match status" value="1"/>
</dbReference>
<dbReference type="CDD" id="cd00586">
    <property type="entry name" value="4HBT"/>
    <property type="match status" value="1"/>
</dbReference>
<dbReference type="InterPro" id="IPR006684">
    <property type="entry name" value="YbgC/YbaW"/>
</dbReference>
<dbReference type="Gene3D" id="3.10.129.10">
    <property type="entry name" value="Hotdog Thioesterase"/>
    <property type="match status" value="1"/>
</dbReference>
<organism evidence="3 4">
    <name type="scientific">candidate division WOR-1 bacterium RIFOXYC12_FULL_54_18</name>
    <dbReference type="NCBI Taxonomy" id="1802584"/>
    <lineage>
        <taxon>Bacteria</taxon>
        <taxon>Bacillati</taxon>
        <taxon>Saganbacteria</taxon>
    </lineage>
</organism>
<dbReference type="EMBL" id="MEUG01000001">
    <property type="protein sequence ID" value="OGC28161.1"/>
    <property type="molecule type" value="Genomic_DNA"/>
</dbReference>
<dbReference type="PANTHER" id="PTHR31793">
    <property type="entry name" value="4-HYDROXYBENZOYL-COA THIOESTERASE FAMILY MEMBER"/>
    <property type="match status" value="1"/>
</dbReference>
<keyword evidence="2" id="KW-0378">Hydrolase</keyword>
<evidence type="ECO:0000313" key="4">
    <source>
        <dbReference type="Proteomes" id="UP000178602"/>
    </source>
</evidence>
<comment type="caution">
    <text evidence="3">The sequence shown here is derived from an EMBL/GenBank/DDBJ whole genome shotgun (WGS) entry which is preliminary data.</text>
</comment>
<name>A0A1F4T5S0_UNCSA</name>